<evidence type="ECO:0000259" key="23">
    <source>
        <dbReference type="SMART" id="SM00861"/>
    </source>
</evidence>
<dbReference type="InterPro" id="IPR009014">
    <property type="entry name" value="Transketo_C/PFOR_II"/>
</dbReference>
<evidence type="ECO:0000256" key="18">
    <source>
        <dbReference type="PIRSR" id="PIRSR605478-3"/>
    </source>
</evidence>
<dbReference type="NCBIfam" id="TIGR00232">
    <property type="entry name" value="tktlase_bact"/>
    <property type="match status" value="1"/>
</dbReference>
<dbReference type="PANTHER" id="PTHR43522:SF2">
    <property type="entry name" value="TRANSKETOLASE 1-RELATED"/>
    <property type="match status" value="1"/>
</dbReference>
<evidence type="ECO:0000256" key="13">
    <source>
        <dbReference type="ARBA" id="ARBA00023052"/>
    </source>
</evidence>
<evidence type="ECO:0000256" key="8">
    <source>
        <dbReference type="ARBA" id="ARBA00016662"/>
    </source>
</evidence>
<comment type="subunit">
    <text evidence="6 21">Homodimer.</text>
</comment>
<dbReference type="EC" id="2.2.1.1" evidence="7 15"/>
<dbReference type="SUPFAM" id="SSF52518">
    <property type="entry name" value="Thiamin diphosphate-binding fold (THDP-binding)"/>
    <property type="match status" value="2"/>
</dbReference>
<evidence type="ECO:0000256" key="17">
    <source>
        <dbReference type="PIRSR" id="PIRSR605478-2"/>
    </source>
</evidence>
<keyword evidence="22" id="KW-0472">Membrane</keyword>
<evidence type="ECO:0000256" key="3">
    <source>
        <dbReference type="ARBA" id="ARBA00001941"/>
    </source>
</evidence>
<comment type="cofactor">
    <cofactor evidence="3">
        <name>Co(2+)</name>
        <dbReference type="ChEBI" id="CHEBI:48828"/>
    </cofactor>
</comment>
<evidence type="ECO:0000256" key="20">
    <source>
        <dbReference type="PIRSR" id="PIRSR605478-5"/>
    </source>
</evidence>
<keyword evidence="12 19" id="KW-0460">Magnesium</keyword>
<keyword evidence="22" id="KW-1133">Transmembrane helix</keyword>
<dbReference type="InterPro" id="IPR049557">
    <property type="entry name" value="Transketolase_CS"/>
</dbReference>
<feature type="binding site" evidence="17">
    <location>
        <position position="387"/>
    </location>
    <ligand>
        <name>substrate</name>
    </ligand>
</feature>
<evidence type="ECO:0000256" key="11">
    <source>
        <dbReference type="ARBA" id="ARBA00022837"/>
    </source>
</evidence>
<dbReference type="FunFam" id="3.40.50.970:FF:000076">
    <property type="entry name" value="Transketolase"/>
    <property type="match status" value="1"/>
</dbReference>
<feature type="binding site" evidence="18">
    <location>
        <position position="195"/>
    </location>
    <ligand>
        <name>thiamine diphosphate</name>
        <dbReference type="ChEBI" id="CHEBI:58937"/>
    </ligand>
</feature>
<dbReference type="InterPro" id="IPR005474">
    <property type="entry name" value="Transketolase_N"/>
</dbReference>
<comment type="cofactor">
    <cofactor evidence="1">
        <name>Ca(2+)</name>
        <dbReference type="ChEBI" id="CHEBI:29108"/>
    </cofactor>
</comment>
<feature type="binding site" evidence="19">
    <location>
        <position position="197"/>
    </location>
    <ligand>
        <name>Mg(2+)</name>
        <dbReference type="ChEBI" id="CHEBI:18420"/>
    </ligand>
</feature>
<comment type="caution">
    <text evidence="24">The sequence shown here is derived from an EMBL/GenBank/DDBJ whole genome shotgun (WGS) entry which is preliminary data.</text>
</comment>
<keyword evidence="11 21" id="KW-0106">Calcium</keyword>
<comment type="cofactor">
    <cofactor evidence="2">
        <name>Mn(2+)</name>
        <dbReference type="ChEBI" id="CHEBI:29035"/>
    </cofactor>
</comment>
<comment type="catalytic activity">
    <reaction evidence="14 21">
        <text>D-sedoheptulose 7-phosphate + D-glyceraldehyde 3-phosphate = aldehydo-D-ribose 5-phosphate + D-xylulose 5-phosphate</text>
        <dbReference type="Rhea" id="RHEA:10508"/>
        <dbReference type="ChEBI" id="CHEBI:57483"/>
        <dbReference type="ChEBI" id="CHEBI:57737"/>
        <dbReference type="ChEBI" id="CHEBI:58273"/>
        <dbReference type="ChEBI" id="CHEBI:59776"/>
        <dbReference type="EC" id="2.2.1.1"/>
    </reaction>
</comment>
<feature type="binding site" evidence="17">
    <location>
        <position position="464"/>
    </location>
    <ligand>
        <name>substrate</name>
    </ligand>
</feature>
<evidence type="ECO:0000256" key="22">
    <source>
        <dbReference type="SAM" id="Phobius"/>
    </source>
</evidence>
<reference evidence="24" key="1">
    <citation type="journal article" date="2020" name="mSystems">
        <title>Genome- and Community-Level Interaction Insights into Carbon Utilization and Element Cycling Functions of Hydrothermarchaeota in Hydrothermal Sediment.</title>
        <authorList>
            <person name="Zhou Z."/>
            <person name="Liu Y."/>
            <person name="Xu W."/>
            <person name="Pan J."/>
            <person name="Luo Z.H."/>
            <person name="Li M."/>
        </authorList>
    </citation>
    <scope>NUCLEOTIDE SEQUENCE [LARGE SCALE GENOMIC DNA]</scope>
    <source>
        <strain evidence="24">HyVt-501</strain>
    </source>
</reference>
<dbReference type="SUPFAM" id="SSF52922">
    <property type="entry name" value="TK C-terminal domain-like"/>
    <property type="match status" value="1"/>
</dbReference>
<feature type="site" description="Important for catalytic activity" evidence="20">
    <location>
        <position position="269"/>
    </location>
</feature>
<comment type="similarity">
    <text evidence="5 21">Belongs to the transketolase family.</text>
</comment>
<dbReference type="InterPro" id="IPR029061">
    <property type="entry name" value="THDP-binding"/>
</dbReference>
<evidence type="ECO:0000256" key="7">
    <source>
        <dbReference type="ARBA" id="ARBA00013152"/>
    </source>
</evidence>
<dbReference type="InterPro" id="IPR005478">
    <property type="entry name" value="Transketolase_bac-like"/>
</dbReference>
<proteinExistence type="inferred from homology"/>
<feature type="binding site" evidence="17">
    <location>
        <position position="472"/>
    </location>
    <ligand>
        <name>substrate</name>
    </ligand>
</feature>
<keyword evidence="9 21" id="KW-0808">Transferase</keyword>
<evidence type="ECO:0000256" key="21">
    <source>
        <dbReference type="RuleBase" id="RU004996"/>
    </source>
</evidence>
<comment type="cofactor">
    <cofactor evidence="19">
        <name>Mg(2+)</name>
        <dbReference type="ChEBI" id="CHEBI:18420"/>
    </cofactor>
    <text evidence="19">Binds 1 Mg(2+) ion per subunit. Can also utilize other divalent metal cations, such as Ca(2+), Mn(2+) and Co(2+).</text>
</comment>
<dbReference type="CDD" id="cd02012">
    <property type="entry name" value="TPP_TK"/>
    <property type="match status" value="1"/>
</dbReference>
<feature type="domain" description="Transketolase-like pyrimidine-binding" evidence="23">
    <location>
        <begin position="357"/>
        <end position="528"/>
    </location>
</feature>
<feature type="binding site" evidence="18">
    <location>
        <position position="166"/>
    </location>
    <ligand>
        <name>thiamine diphosphate</name>
        <dbReference type="ChEBI" id="CHEBI:58937"/>
    </ligand>
</feature>
<dbReference type="GO" id="GO:0006098">
    <property type="term" value="P:pentose-phosphate shunt"/>
    <property type="evidence" value="ECO:0007669"/>
    <property type="project" value="TreeGrafter"/>
</dbReference>
<dbReference type="Gene3D" id="3.40.50.920">
    <property type="match status" value="1"/>
</dbReference>
<comment type="function">
    <text evidence="4 21">Catalyzes the transfer of a two-carbon ketol group from a ketose donor to an aldose acceptor, via a covalent intermediate with the cofactor thiamine pyrophosphate.</text>
</comment>
<dbReference type="CDD" id="cd07033">
    <property type="entry name" value="TPP_PYR_DXS_TK_like"/>
    <property type="match status" value="1"/>
</dbReference>
<feature type="binding site" evidence="18">
    <location>
        <position position="269"/>
    </location>
    <ligand>
        <name>thiamine diphosphate</name>
        <dbReference type="ChEBI" id="CHEBI:58937"/>
    </ligand>
</feature>
<feature type="binding site" evidence="17">
    <location>
        <position position="36"/>
    </location>
    <ligand>
        <name>substrate</name>
    </ligand>
</feature>
<dbReference type="AlphaFoldDB" id="A0A7C5QKP9"/>
<feature type="binding site" evidence="17">
    <location>
        <position position="476"/>
    </location>
    <ligand>
        <name>substrate</name>
    </ligand>
</feature>
<feature type="binding site" evidence="17">
    <location>
        <position position="269"/>
    </location>
    <ligand>
        <name>substrate</name>
    </ligand>
</feature>
<feature type="binding site" evidence="17">
    <location>
        <position position="523"/>
    </location>
    <ligand>
        <name>substrate</name>
    </ligand>
</feature>
<evidence type="ECO:0000256" key="1">
    <source>
        <dbReference type="ARBA" id="ARBA00001913"/>
    </source>
</evidence>
<dbReference type="Pfam" id="PF22613">
    <property type="entry name" value="Transketolase_C_1"/>
    <property type="match status" value="1"/>
</dbReference>
<feature type="binding site" evidence="17">
    <location>
        <position position="360"/>
    </location>
    <ligand>
        <name>substrate</name>
    </ligand>
</feature>
<dbReference type="Gene3D" id="3.40.50.970">
    <property type="match status" value="2"/>
</dbReference>
<dbReference type="GO" id="GO:0046872">
    <property type="term" value="F:metal ion binding"/>
    <property type="evidence" value="ECO:0007669"/>
    <property type="project" value="UniProtKB-KW"/>
</dbReference>
<evidence type="ECO:0000256" key="5">
    <source>
        <dbReference type="ARBA" id="ARBA00007131"/>
    </source>
</evidence>
<feature type="binding site" evidence="18">
    <location>
        <begin position="124"/>
        <end position="126"/>
    </location>
    <ligand>
        <name>thiamine diphosphate</name>
        <dbReference type="ChEBI" id="CHEBI:58937"/>
    </ligand>
</feature>
<dbReference type="FunFam" id="3.40.50.920:FF:000003">
    <property type="entry name" value="Transketolase"/>
    <property type="match status" value="1"/>
</dbReference>
<dbReference type="EMBL" id="DRNB01000106">
    <property type="protein sequence ID" value="HHJ63820.1"/>
    <property type="molecule type" value="Genomic_DNA"/>
</dbReference>
<accession>A0A7C5QKP9</accession>
<feature type="binding site" evidence="18">
    <location>
        <position position="440"/>
    </location>
    <ligand>
        <name>thiamine diphosphate</name>
        <dbReference type="ChEBI" id="CHEBI:58937"/>
    </ligand>
</feature>
<dbReference type="PROSITE" id="PS00802">
    <property type="entry name" value="TRANSKETOLASE_2"/>
    <property type="match status" value="1"/>
</dbReference>
<evidence type="ECO:0000256" key="16">
    <source>
        <dbReference type="PIRSR" id="PIRSR605478-1"/>
    </source>
</evidence>
<evidence type="ECO:0000313" key="24">
    <source>
        <dbReference type="EMBL" id="HHJ63820.1"/>
    </source>
</evidence>
<sequence length="670" mass="75475">MKGGTRVRSQRELDELVVNTIRFLSVDQVERARSGHPGMPLGASHIVYLIFDRFLRFNPRNPRWINRDRFVLSAGHASAMLYATLFMFGYEVSLDDLKRFRQLGSVTPGHPENWLTPGVEATTGPLGQGFGNAVGMALAEKFLSAHFNRKGFPVIDHYTYVLCSDGDLMEGVSYESAALAGHWKLGKLIVVWDNNRVSIDGSTSLAWSEDVLGRFSALGWDVYHIEDGYDLDKIEDALRRARETDRPSFISVRTHLGYGSPLQDNPKVHGAPLGKENVEETKRRFSWPLEEFYVPEEALAYTRRHVELGRKREEEWNSLFERYREEYPELAQELLRAFNRDWSLDWVDKVETFTEPVATRKASGKVLNVMADYVKTLLGGSADLSESNNTYLMNYPDFSADNPKGKNVHYGVREHAMGAIMNGLAYHGGVLPYGGTFLVFSDYMRHTIRVAAMAGLQVVYVFTHDSIGLGEDGPTHQPVEQLPSLRLIPNLWVIRPADANEVKVAWRVALERKDGPTALILSRQTLPVIDRSRYPSEENLIRGAYVLSDCEGTPDLIVIGSGSEVHVALGVKEILEKRGVKVRVVNFPSLELFEQQSEDYRESVLPREVSRRVALEAARGMCWHRYVGSEGLVISVETFGKSGPGKALFEHFGFTPEAVAQKITERWFSS</sequence>
<feature type="active site" description="Proton donor" evidence="16">
    <location>
        <position position="414"/>
    </location>
</feature>
<dbReference type="GO" id="GO:0005829">
    <property type="term" value="C:cytosol"/>
    <property type="evidence" value="ECO:0007669"/>
    <property type="project" value="TreeGrafter"/>
</dbReference>
<keyword evidence="22" id="KW-0812">Transmembrane</keyword>
<evidence type="ECO:0000256" key="19">
    <source>
        <dbReference type="PIRSR" id="PIRSR605478-4"/>
    </source>
</evidence>
<evidence type="ECO:0000256" key="12">
    <source>
        <dbReference type="ARBA" id="ARBA00022842"/>
    </source>
</evidence>
<dbReference type="InterPro" id="IPR005475">
    <property type="entry name" value="Transketolase-like_Pyr-bd"/>
</dbReference>
<evidence type="ECO:0000256" key="10">
    <source>
        <dbReference type="ARBA" id="ARBA00022723"/>
    </source>
</evidence>
<dbReference type="InterPro" id="IPR033247">
    <property type="entry name" value="Transketolase_fam"/>
</dbReference>
<dbReference type="PROSITE" id="PS00801">
    <property type="entry name" value="TRANSKETOLASE_1"/>
    <property type="match status" value="1"/>
</dbReference>
<evidence type="ECO:0000256" key="9">
    <source>
        <dbReference type="ARBA" id="ARBA00022679"/>
    </source>
</evidence>
<dbReference type="PANTHER" id="PTHR43522">
    <property type="entry name" value="TRANSKETOLASE"/>
    <property type="match status" value="1"/>
</dbReference>
<evidence type="ECO:0000256" key="4">
    <source>
        <dbReference type="ARBA" id="ARBA00002931"/>
    </source>
</evidence>
<dbReference type="Pfam" id="PF00456">
    <property type="entry name" value="Transketolase_N"/>
    <property type="match status" value="1"/>
</dbReference>
<feature type="site" description="Important for catalytic activity" evidence="20">
    <location>
        <position position="36"/>
    </location>
</feature>
<dbReference type="Proteomes" id="UP000885792">
    <property type="component" value="Unassembled WGS sequence"/>
</dbReference>
<dbReference type="SMART" id="SM00861">
    <property type="entry name" value="Transket_pyr"/>
    <property type="match status" value="1"/>
</dbReference>
<dbReference type="FunFam" id="3.40.50.970:FF:000004">
    <property type="entry name" value="Transketolase"/>
    <property type="match status" value="1"/>
</dbReference>
<feature type="binding site" evidence="19">
    <location>
        <position position="165"/>
    </location>
    <ligand>
        <name>Mg(2+)</name>
        <dbReference type="ChEBI" id="CHEBI:18420"/>
    </ligand>
</feature>
<name>A0A7C5QKP9_AQUAO</name>
<evidence type="ECO:0000256" key="6">
    <source>
        <dbReference type="ARBA" id="ARBA00011738"/>
    </source>
</evidence>
<feature type="transmembrane region" description="Helical" evidence="22">
    <location>
        <begin position="70"/>
        <end position="90"/>
    </location>
</feature>
<keyword evidence="10 19" id="KW-0479">Metal-binding</keyword>
<feature type="binding site" evidence="18">
    <location>
        <position position="76"/>
    </location>
    <ligand>
        <name>thiamine diphosphate</name>
        <dbReference type="ChEBI" id="CHEBI:58937"/>
    </ligand>
</feature>
<organism evidence="24">
    <name type="scientific">Aquifex aeolicus</name>
    <dbReference type="NCBI Taxonomy" id="63363"/>
    <lineage>
        <taxon>Bacteria</taxon>
        <taxon>Pseudomonadati</taxon>
        <taxon>Aquificota</taxon>
        <taxon>Aquificia</taxon>
        <taxon>Aquificales</taxon>
        <taxon>Aquificaceae</taxon>
        <taxon>Aquifex</taxon>
    </lineage>
</organism>
<protein>
    <recommendedName>
        <fullName evidence="8 15">Transketolase</fullName>
        <ecNumber evidence="7 15">2.2.1.1</ecNumber>
    </recommendedName>
</protein>
<evidence type="ECO:0000256" key="14">
    <source>
        <dbReference type="ARBA" id="ARBA00049473"/>
    </source>
</evidence>
<keyword evidence="13 18" id="KW-0786">Thiamine pyrophosphate</keyword>
<comment type="cofactor">
    <cofactor evidence="18">
        <name>thiamine diphosphate</name>
        <dbReference type="ChEBI" id="CHEBI:58937"/>
    </cofactor>
    <text evidence="18">Binds 1 thiamine pyrophosphate per subunit. During the reaction, the substrate forms a covalent intermediate with the cofactor.</text>
</comment>
<gene>
    <name evidence="24" type="primary">tkt</name>
    <name evidence="24" type="ORF">ENJ61_02835</name>
</gene>
<dbReference type="Pfam" id="PF02779">
    <property type="entry name" value="Transket_pyr"/>
    <property type="match status" value="1"/>
</dbReference>
<dbReference type="InterPro" id="IPR020826">
    <property type="entry name" value="Transketolase_BS"/>
</dbReference>
<evidence type="ECO:0000256" key="15">
    <source>
        <dbReference type="NCBIfam" id="TIGR00232"/>
    </source>
</evidence>
<dbReference type="InterPro" id="IPR055152">
    <property type="entry name" value="Transketolase-like_C_2"/>
</dbReference>
<evidence type="ECO:0000256" key="2">
    <source>
        <dbReference type="ARBA" id="ARBA00001936"/>
    </source>
</evidence>
<dbReference type="GO" id="GO:0004802">
    <property type="term" value="F:transketolase activity"/>
    <property type="evidence" value="ECO:0007669"/>
    <property type="project" value="UniProtKB-UniRule"/>
</dbReference>
<feature type="binding site" evidence="19">
    <location>
        <position position="195"/>
    </location>
    <ligand>
        <name>Mg(2+)</name>
        <dbReference type="ChEBI" id="CHEBI:18420"/>
    </ligand>
</feature>
<comment type="cofactor">
    <cofactor evidence="21">
        <name>Mg(2+)</name>
        <dbReference type="ChEBI" id="CHEBI:18420"/>
    </cofactor>
    <cofactor evidence="21">
        <name>Ca(2+)</name>
        <dbReference type="ChEBI" id="CHEBI:29108"/>
    </cofactor>
    <cofactor evidence="21">
        <name>Mn(2+)</name>
        <dbReference type="ChEBI" id="CHEBI:29035"/>
    </cofactor>
    <cofactor evidence="21">
        <name>Co(2+)</name>
        <dbReference type="ChEBI" id="CHEBI:48828"/>
    </cofactor>
    <text evidence="21">Binds 1 Mg(2+) ion per subunit. Can also utilize other divalent metal cations, such as Ca(2+), Mn(2+) and Co(2+).</text>
</comment>